<dbReference type="GO" id="GO:0046872">
    <property type="term" value="F:metal ion binding"/>
    <property type="evidence" value="ECO:0007669"/>
    <property type="project" value="UniProtKB-KW"/>
</dbReference>
<protein>
    <recommendedName>
        <fullName evidence="4">dihydropteroate synthase</fullName>
        <ecNumber evidence="4">2.5.1.15</ecNumber>
    </recommendedName>
</protein>
<dbReference type="PROSITE" id="PS00793">
    <property type="entry name" value="DHPS_2"/>
    <property type="match status" value="1"/>
</dbReference>
<keyword evidence="5 10" id="KW-0808">Transferase</keyword>
<dbReference type="EMBL" id="KF900915">
    <property type="protein sequence ID" value="AIF11389.1"/>
    <property type="molecule type" value="Genomic_DNA"/>
</dbReference>
<name>A0A075H5U4_9EURY</name>
<gene>
    <name evidence="10" type="primary">folP</name>
</gene>
<evidence type="ECO:0000256" key="2">
    <source>
        <dbReference type="ARBA" id="ARBA00001946"/>
    </source>
</evidence>
<evidence type="ECO:0000256" key="7">
    <source>
        <dbReference type="ARBA" id="ARBA00022842"/>
    </source>
</evidence>
<dbReference type="AlphaFoldDB" id="A0A075H5U4"/>
<dbReference type="PROSITE" id="PS00792">
    <property type="entry name" value="DHPS_1"/>
    <property type="match status" value="1"/>
</dbReference>
<dbReference type="SUPFAM" id="SSF51717">
    <property type="entry name" value="Dihydropteroate synthetase-like"/>
    <property type="match status" value="1"/>
</dbReference>
<keyword evidence="8" id="KW-0289">Folate biosynthesis</keyword>
<keyword evidence="7" id="KW-0460">Magnesium</keyword>
<reference evidence="10" key="1">
    <citation type="journal article" date="2014" name="Genome Biol. Evol.">
        <title>Pangenome evidence for extensive interdomain horizontal transfer affecting lineage core and shell genes in uncultured planktonic thaumarchaeota and euryarchaeota.</title>
        <authorList>
            <person name="Deschamps P."/>
            <person name="Zivanovic Y."/>
            <person name="Moreira D."/>
            <person name="Rodriguez-Valera F."/>
            <person name="Lopez-Garcia P."/>
        </authorList>
    </citation>
    <scope>NUCLEOTIDE SEQUENCE</scope>
</reference>
<dbReference type="InterPro" id="IPR011005">
    <property type="entry name" value="Dihydropteroate_synth-like_sf"/>
</dbReference>
<feature type="domain" description="Pterin-binding" evidence="9">
    <location>
        <begin position="12"/>
        <end position="264"/>
    </location>
</feature>
<comment type="cofactor">
    <cofactor evidence="2">
        <name>Mg(2+)</name>
        <dbReference type="ChEBI" id="CHEBI:18420"/>
    </cofactor>
</comment>
<dbReference type="Gene3D" id="3.20.20.20">
    <property type="entry name" value="Dihydropteroate synthase-like"/>
    <property type="match status" value="1"/>
</dbReference>
<proteinExistence type="predicted"/>
<evidence type="ECO:0000256" key="4">
    <source>
        <dbReference type="ARBA" id="ARBA00012458"/>
    </source>
</evidence>
<comment type="pathway">
    <text evidence="3">Cofactor biosynthesis; tetrahydrofolate biosynthesis; 7,8-dihydrofolate from 2-amino-4-hydroxy-6-hydroxymethyl-7,8-dihydropteridine diphosphate and 4-aminobenzoate: step 1/2.</text>
</comment>
<dbReference type="EC" id="2.5.1.15" evidence="4"/>
<evidence type="ECO:0000256" key="5">
    <source>
        <dbReference type="ARBA" id="ARBA00022679"/>
    </source>
</evidence>
<keyword evidence="6" id="KW-0479">Metal-binding</keyword>
<dbReference type="PROSITE" id="PS50972">
    <property type="entry name" value="PTERIN_BINDING"/>
    <property type="match status" value="1"/>
</dbReference>
<dbReference type="PANTHER" id="PTHR20941:SF1">
    <property type="entry name" value="FOLIC ACID SYNTHESIS PROTEIN FOL1"/>
    <property type="match status" value="1"/>
</dbReference>
<dbReference type="NCBIfam" id="TIGR01496">
    <property type="entry name" value="DHPS"/>
    <property type="match status" value="1"/>
</dbReference>
<dbReference type="GO" id="GO:0004156">
    <property type="term" value="F:dihydropteroate synthase activity"/>
    <property type="evidence" value="ECO:0007669"/>
    <property type="project" value="UniProtKB-EC"/>
</dbReference>
<dbReference type="InterPro" id="IPR000489">
    <property type="entry name" value="Pterin-binding_dom"/>
</dbReference>
<evidence type="ECO:0000259" key="9">
    <source>
        <dbReference type="PROSITE" id="PS50972"/>
    </source>
</evidence>
<dbReference type="PANTHER" id="PTHR20941">
    <property type="entry name" value="FOLATE SYNTHESIS PROTEINS"/>
    <property type="match status" value="1"/>
</dbReference>
<evidence type="ECO:0000313" key="10">
    <source>
        <dbReference type="EMBL" id="AIF11389.1"/>
    </source>
</evidence>
<dbReference type="GO" id="GO:0046654">
    <property type="term" value="P:tetrahydrofolate biosynthetic process"/>
    <property type="evidence" value="ECO:0007669"/>
    <property type="project" value="TreeGrafter"/>
</dbReference>
<comment type="catalytic activity">
    <reaction evidence="1">
        <text>(7,8-dihydropterin-6-yl)methyl diphosphate + 4-aminobenzoate = 7,8-dihydropteroate + diphosphate</text>
        <dbReference type="Rhea" id="RHEA:19949"/>
        <dbReference type="ChEBI" id="CHEBI:17836"/>
        <dbReference type="ChEBI" id="CHEBI:17839"/>
        <dbReference type="ChEBI" id="CHEBI:33019"/>
        <dbReference type="ChEBI" id="CHEBI:72950"/>
        <dbReference type="EC" id="2.5.1.15"/>
    </reaction>
</comment>
<accession>A0A075H5U4</accession>
<evidence type="ECO:0000256" key="3">
    <source>
        <dbReference type="ARBA" id="ARBA00004763"/>
    </source>
</evidence>
<dbReference type="Pfam" id="PF00809">
    <property type="entry name" value="Pterin_bind"/>
    <property type="match status" value="1"/>
</dbReference>
<sequence length="273" mass="28250">MRIGSLELGGRCRVMGILNVTPDSFYDGGRYDATEAAIVRGRVMAAHGADIIDVGGESTRPGAPAVPEAEERERVVPVIAALAAELEIPVSIDSRKPAVARAAVAAGAALINDVGGLRDPEMVAAVAELGVPTVVMHMRGTPETMQREPNYDDVVGDVKAWLAERVAAAEAAGISRELLIVDPGIGFGKTLDHSLALMARLDEFRAIAGGVLLGASRKSWLAALSGAAPEQRLPGSLAAATAGALAGADIVRVHDVAATRQAIDVANALREFK</sequence>
<evidence type="ECO:0000256" key="1">
    <source>
        <dbReference type="ARBA" id="ARBA00000012"/>
    </source>
</evidence>
<dbReference type="GO" id="GO:0005829">
    <property type="term" value="C:cytosol"/>
    <property type="evidence" value="ECO:0007669"/>
    <property type="project" value="TreeGrafter"/>
</dbReference>
<dbReference type="GO" id="GO:0046656">
    <property type="term" value="P:folic acid biosynthetic process"/>
    <property type="evidence" value="ECO:0007669"/>
    <property type="project" value="UniProtKB-KW"/>
</dbReference>
<dbReference type="CDD" id="cd00739">
    <property type="entry name" value="DHPS"/>
    <property type="match status" value="1"/>
</dbReference>
<dbReference type="InterPro" id="IPR006390">
    <property type="entry name" value="DHP_synth_dom"/>
</dbReference>
<organism evidence="10">
    <name type="scientific">uncultured marine group II/III euryarchaeote KM3_51_F05</name>
    <dbReference type="NCBI Taxonomy" id="1456456"/>
    <lineage>
        <taxon>Archaea</taxon>
        <taxon>Methanobacteriati</taxon>
        <taxon>Methanobacteriota</taxon>
        <taxon>environmental samples</taxon>
    </lineage>
</organism>
<evidence type="ECO:0000256" key="6">
    <source>
        <dbReference type="ARBA" id="ARBA00022723"/>
    </source>
</evidence>
<dbReference type="InterPro" id="IPR045031">
    <property type="entry name" value="DHP_synth-like"/>
</dbReference>
<dbReference type="FunFam" id="3.20.20.20:FF:000006">
    <property type="entry name" value="Dihydropteroate synthase"/>
    <property type="match status" value="1"/>
</dbReference>
<evidence type="ECO:0000256" key="8">
    <source>
        <dbReference type="ARBA" id="ARBA00022909"/>
    </source>
</evidence>